<name>A0ABT5KTK3_9BURK</name>
<comment type="caution">
    <text evidence="2">The sequence shown here is derived from an EMBL/GenBank/DDBJ whole genome shotgun (WGS) entry which is preliminary data.</text>
</comment>
<proteinExistence type="predicted"/>
<dbReference type="Gene3D" id="3.40.50.1820">
    <property type="entry name" value="alpha/beta hydrolase"/>
    <property type="match status" value="1"/>
</dbReference>
<accession>A0ABT5KTK3</accession>
<dbReference type="InterPro" id="IPR051049">
    <property type="entry name" value="Dienelactone_hydrolase-like"/>
</dbReference>
<evidence type="ECO:0000313" key="3">
    <source>
        <dbReference type="Proteomes" id="UP001219862"/>
    </source>
</evidence>
<feature type="domain" description="Dienelactone hydrolase" evidence="1">
    <location>
        <begin position="71"/>
        <end position="285"/>
    </location>
</feature>
<dbReference type="EMBL" id="JAQQXS010000012">
    <property type="protein sequence ID" value="MDC8786268.1"/>
    <property type="molecule type" value="Genomic_DNA"/>
</dbReference>
<reference evidence="2 3" key="1">
    <citation type="submission" date="2022-10" db="EMBL/GenBank/DDBJ databases">
        <title>paucibacter sp. hw8 Genome sequencing.</title>
        <authorList>
            <person name="Park S."/>
        </authorList>
    </citation>
    <scope>NUCLEOTIDE SEQUENCE [LARGE SCALE GENOMIC DNA]</scope>
    <source>
        <strain evidence="3">hw8</strain>
    </source>
</reference>
<protein>
    <submittedName>
        <fullName evidence="2">Dienelactone hydrolase family protein</fullName>
    </submittedName>
</protein>
<keyword evidence="3" id="KW-1185">Reference proteome</keyword>
<evidence type="ECO:0000259" key="1">
    <source>
        <dbReference type="Pfam" id="PF01738"/>
    </source>
</evidence>
<dbReference type="Pfam" id="PF01738">
    <property type="entry name" value="DLH"/>
    <property type="match status" value="1"/>
</dbReference>
<dbReference type="RefSeq" id="WP_273597385.1">
    <property type="nucleotide sequence ID" value="NZ_JAQQXS010000012.1"/>
</dbReference>
<dbReference type="GO" id="GO:0016787">
    <property type="term" value="F:hydrolase activity"/>
    <property type="evidence" value="ECO:0007669"/>
    <property type="project" value="UniProtKB-KW"/>
</dbReference>
<dbReference type="InterPro" id="IPR002925">
    <property type="entry name" value="Dienelactn_hydro"/>
</dbReference>
<dbReference type="Proteomes" id="UP001219862">
    <property type="component" value="Unassembled WGS sequence"/>
</dbReference>
<dbReference type="PANTHER" id="PTHR46623:SF6">
    <property type="entry name" value="ALPHA_BETA-HYDROLASES SUPERFAMILY PROTEIN"/>
    <property type="match status" value="1"/>
</dbReference>
<dbReference type="PANTHER" id="PTHR46623">
    <property type="entry name" value="CARBOXYMETHYLENEBUTENOLIDASE-RELATED"/>
    <property type="match status" value="1"/>
</dbReference>
<sequence length="286" mass="30927">MEKNSAEQLVGTRATHAGFAAAVQPVCEPQIVHTPTEGLQADWVHISVDGFEVPAYVAYPQGAIPPAAGAKAPPVLLVIHEIFGVHEHIADVVRRFAQQGYLAIAPALLLRQGDAASFSSIEALMSQVIRKVPDAQVMRDLDAVVDWAHAQGGDTGRLAVTGFCWGGRVTWLYAAHQPAIRAGVAWYGRLVGPVSELAPQHPVDVVGRLAGPVLGLYAGQDSGIPLDTVDKMKSTLRRGSESARRSEIEVYAEASHAFYADYRPSYHPEAAADAWRRCLAWFERHV</sequence>
<keyword evidence="2" id="KW-0378">Hydrolase</keyword>
<organism evidence="2 3">
    <name type="scientific">Roseateles koreensis</name>
    <dbReference type="NCBI Taxonomy" id="2987526"/>
    <lineage>
        <taxon>Bacteria</taxon>
        <taxon>Pseudomonadati</taxon>
        <taxon>Pseudomonadota</taxon>
        <taxon>Betaproteobacteria</taxon>
        <taxon>Burkholderiales</taxon>
        <taxon>Sphaerotilaceae</taxon>
        <taxon>Roseateles</taxon>
    </lineage>
</organism>
<gene>
    <name evidence="2" type="ORF">PRZ01_13825</name>
</gene>
<dbReference type="SUPFAM" id="SSF53474">
    <property type="entry name" value="alpha/beta-Hydrolases"/>
    <property type="match status" value="1"/>
</dbReference>
<evidence type="ECO:0000313" key="2">
    <source>
        <dbReference type="EMBL" id="MDC8786268.1"/>
    </source>
</evidence>
<dbReference type="InterPro" id="IPR029058">
    <property type="entry name" value="AB_hydrolase_fold"/>
</dbReference>